<dbReference type="InParanoid" id="A0A0G4H1W7"/>
<evidence type="ECO:0000256" key="6">
    <source>
        <dbReference type="ARBA" id="ARBA00023295"/>
    </source>
</evidence>
<dbReference type="VEuPathDB" id="CryptoDB:Vbra_6504"/>
<dbReference type="SUPFAM" id="SSF52279">
    <property type="entry name" value="Beta-D-glucan exohydrolase, C-terminal domain"/>
    <property type="match status" value="1"/>
</dbReference>
<feature type="region of interest" description="Disordered" evidence="7">
    <location>
        <begin position="287"/>
        <end position="309"/>
    </location>
</feature>
<dbReference type="InterPro" id="IPR002772">
    <property type="entry name" value="Glyco_hydro_3_C"/>
</dbReference>
<keyword evidence="4" id="KW-0732">Signal</keyword>
<evidence type="ECO:0000256" key="7">
    <source>
        <dbReference type="SAM" id="MobiDB-lite"/>
    </source>
</evidence>
<dbReference type="Proteomes" id="UP000041254">
    <property type="component" value="Unassembled WGS sequence"/>
</dbReference>
<dbReference type="PhylomeDB" id="A0A0G4H1W7"/>
<gene>
    <name evidence="9" type="ORF">Vbra_6504</name>
</gene>
<dbReference type="PANTHER" id="PTHR30620">
    <property type="entry name" value="PERIPLASMIC BETA-GLUCOSIDASE-RELATED"/>
    <property type="match status" value="1"/>
</dbReference>
<dbReference type="Gene3D" id="3.40.50.1700">
    <property type="entry name" value="Glycoside hydrolase family 3 C-terminal domain"/>
    <property type="match status" value="1"/>
</dbReference>
<feature type="region of interest" description="Disordered" evidence="7">
    <location>
        <begin position="1"/>
        <end position="37"/>
    </location>
</feature>
<dbReference type="EMBL" id="CDMY01000942">
    <property type="protein sequence ID" value="CEM37499.1"/>
    <property type="molecule type" value="Genomic_DNA"/>
</dbReference>
<evidence type="ECO:0000313" key="10">
    <source>
        <dbReference type="Proteomes" id="UP000041254"/>
    </source>
</evidence>
<dbReference type="Pfam" id="PF01915">
    <property type="entry name" value="Glyco_hydro_3_C"/>
    <property type="match status" value="1"/>
</dbReference>
<accession>A0A0G4H1W7</accession>
<dbReference type="AlphaFoldDB" id="A0A0G4H1W7"/>
<dbReference type="GO" id="GO:0008422">
    <property type="term" value="F:beta-glucosidase activity"/>
    <property type="evidence" value="ECO:0007669"/>
    <property type="project" value="UniProtKB-EC"/>
</dbReference>
<feature type="domain" description="Glycoside hydrolase family 3 C-terminal" evidence="8">
    <location>
        <begin position="47"/>
        <end position="268"/>
    </location>
</feature>
<reference evidence="9 10" key="1">
    <citation type="submission" date="2014-11" db="EMBL/GenBank/DDBJ databases">
        <authorList>
            <person name="Zhu J."/>
            <person name="Qi W."/>
            <person name="Song R."/>
        </authorList>
    </citation>
    <scope>NUCLEOTIDE SEQUENCE [LARGE SCALE GENOMIC DNA]</scope>
</reference>
<dbReference type="InterPro" id="IPR036881">
    <property type="entry name" value="Glyco_hydro_3_C_sf"/>
</dbReference>
<evidence type="ECO:0000313" key="9">
    <source>
        <dbReference type="EMBL" id="CEM37499.1"/>
    </source>
</evidence>
<comment type="catalytic activity">
    <reaction evidence="1">
        <text>Hydrolysis of terminal, non-reducing beta-D-glucosyl residues with release of beta-D-glucose.</text>
        <dbReference type="EC" id="3.2.1.21"/>
    </reaction>
</comment>
<evidence type="ECO:0000256" key="3">
    <source>
        <dbReference type="ARBA" id="ARBA00012744"/>
    </source>
</evidence>
<dbReference type="GO" id="GO:0009251">
    <property type="term" value="P:glucan catabolic process"/>
    <property type="evidence" value="ECO:0007669"/>
    <property type="project" value="TreeGrafter"/>
</dbReference>
<dbReference type="InterPro" id="IPR051915">
    <property type="entry name" value="Cellulose_Degrad_GH3"/>
</dbReference>
<keyword evidence="5" id="KW-0378">Hydrolase</keyword>
<organism evidence="9 10">
    <name type="scientific">Vitrella brassicaformis (strain CCMP3155)</name>
    <dbReference type="NCBI Taxonomy" id="1169540"/>
    <lineage>
        <taxon>Eukaryota</taxon>
        <taxon>Sar</taxon>
        <taxon>Alveolata</taxon>
        <taxon>Colpodellida</taxon>
        <taxon>Vitrellaceae</taxon>
        <taxon>Vitrella</taxon>
    </lineage>
</organism>
<name>A0A0G4H1W7_VITBC</name>
<proteinExistence type="inferred from homology"/>
<comment type="similarity">
    <text evidence="2">Belongs to the glycosyl hydrolase 3 family.</text>
</comment>
<evidence type="ECO:0000256" key="2">
    <source>
        <dbReference type="ARBA" id="ARBA00005336"/>
    </source>
</evidence>
<dbReference type="EC" id="3.2.1.21" evidence="3"/>
<dbReference type="OrthoDB" id="426034at2759"/>
<sequence>MTTPALRAAGIKERAPPSQRPGAGQSSVLEAAEHRETAREAVRKSLVMLKNGAKGATGKPIPLSTTGKYLVAGRCADNIGLQNGGWTKDWQGSASYPNHLFGSKSESIYEGIKKATERGGSATLYQSDGEIPDLSSYDGVIFCTGEDPYAEYFGDRQWPASMHFTETQLLNKVRSKYPSLTIVTILCSGRPLYMNEEMNLSDAFIAAWLPGTQGGGVADVLFGKSDFVGKLSFQWALNPCMTMQYNGTHGDDPLFSNMMLPIGYGLAYSDDSLMPTLKVDHLQCGQERRQDTPNLARAADSPKGPFSIH</sequence>
<evidence type="ECO:0000256" key="1">
    <source>
        <dbReference type="ARBA" id="ARBA00000448"/>
    </source>
</evidence>
<evidence type="ECO:0000256" key="5">
    <source>
        <dbReference type="ARBA" id="ARBA00022801"/>
    </source>
</evidence>
<keyword evidence="10" id="KW-1185">Reference proteome</keyword>
<dbReference type="PANTHER" id="PTHR30620:SF16">
    <property type="entry name" value="LYSOSOMAL BETA GLUCOSIDASE"/>
    <property type="match status" value="1"/>
</dbReference>
<dbReference type="STRING" id="1169540.A0A0G4H1W7"/>
<keyword evidence="6" id="KW-0326">Glycosidase</keyword>
<evidence type="ECO:0000256" key="4">
    <source>
        <dbReference type="ARBA" id="ARBA00022729"/>
    </source>
</evidence>
<evidence type="ECO:0000259" key="8">
    <source>
        <dbReference type="Pfam" id="PF01915"/>
    </source>
</evidence>
<protein>
    <recommendedName>
        <fullName evidence="3">beta-glucosidase</fullName>
        <ecNumber evidence="3">3.2.1.21</ecNumber>
    </recommendedName>
</protein>